<gene>
    <name evidence="2" type="ORF">PACLA_8A083484</name>
</gene>
<accession>A0A6S7GHD9</accession>
<evidence type="ECO:0000313" key="2">
    <source>
        <dbReference type="EMBL" id="CAB3988386.1"/>
    </source>
</evidence>
<feature type="region of interest" description="Disordered" evidence="1">
    <location>
        <begin position="1"/>
        <end position="20"/>
    </location>
</feature>
<reference evidence="2" key="1">
    <citation type="submission" date="2020-04" db="EMBL/GenBank/DDBJ databases">
        <authorList>
            <person name="Alioto T."/>
            <person name="Alioto T."/>
            <person name="Gomez Garrido J."/>
        </authorList>
    </citation>
    <scope>NUCLEOTIDE SEQUENCE</scope>
    <source>
        <strain evidence="2">A484AB</strain>
    </source>
</reference>
<organism evidence="2 3">
    <name type="scientific">Paramuricea clavata</name>
    <name type="common">Red gorgonian</name>
    <name type="synonym">Violescent sea-whip</name>
    <dbReference type="NCBI Taxonomy" id="317549"/>
    <lineage>
        <taxon>Eukaryota</taxon>
        <taxon>Metazoa</taxon>
        <taxon>Cnidaria</taxon>
        <taxon>Anthozoa</taxon>
        <taxon>Octocorallia</taxon>
        <taxon>Malacalcyonacea</taxon>
        <taxon>Plexauridae</taxon>
        <taxon>Paramuricea</taxon>
    </lineage>
</organism>
<comment type="caution">
    <text evidence="2">The sequence shown here is derived from an EMBL/GenBank/DDBJ whole genome shotgun (WGS) entry which is preliminary data.</text>
</comment>
<proteinExistence type="predicted"/>
<name>A0A6S7GHD9_PARCT</name>
<dbReference type="Proteomes" id="UP001152795">
    <property type="component" value="Unassembled WGS sequence"/>
</dbReference>
<evidence type="ECO:0000256" key="1">
    <source>
        <dbReference type="SAM" id="MobiDB-lite"/>
    </source>
</evidence>
<keyword evidence="3" id="KW-1185">Reference proteome</keyword>
<evidence type="ECO:0000313" key="3">
    <source>
        <dbReference type="Proteomes" id="UP001152795"/>
    </source>
</evidence>
<sequence length="111" mass="12421">MKRARQGPEAKPVEEHDSGFVGPMTLFDTFPHNDTFHETRNLSIIASPVNNRAEIYTFMHNRQEYGVLDTQDAKLKAKLCLHTTGTAPAADRVISVNMGPLKFGCKQKSFT</sequence>
<feature type="compositionally biased region" description="Basic and acidic residues" evidence="1">
    <location>
        <begin position="1"/>
        <end position="18"/>
    </location>
</feature>
<dbReference type="EMBL" id="CACRXK020001315">
    <property type="protein sequence ID" value="CAB3988386.1"/>
    <property type="molecule type" value="Genomic_DNA"/>
</dbReference>
<protein>
    <submittedName>
        <fullName evidence="2">Uncharacterized protein</fullName>
    </submittedName>
</protein>
<dbReference type="AlphaFoldDB" id="A0A6S7GHD9"/>